<comment type="caution">
    <text evidence="3">The sequence shown here is derived from an EMBL/GenBank/DDBJ whole genome shotgun (WGS) entry which is preliminary data.</text>
</comment>
<gene>
    <name evidence="3" type="ORF">JOF28_000498</name>
</gene>
<sequence>MSRTYIVTGAASGMGATTTKTLREQGHTVIGVDLAGVEVSGDLSTHDGRITAAAEAAALAGGVVDGVIACAGISAPIAKTTSINFFGVTEFLTALLPALRASDAPRAAVVSSMATLHPVTVELVEAQLAGDEARALVEAEALAAQGPQVGYQIYASSKRGLSRWVRRESISEAWAGSGIPLNAVAPGTVITPMTQELLSTPEGAAFTDAAVPMPLNYHQSAQSIADLLIWLTSAQNTHCAGQTIYCDGGADATLRGDDVWAWND</sequence>
<dbReference type="InterPro" id="IPR002347">
    <property type="entry name" value="SDR_fam"/>
</dbReference>
<dbReference type="InterPro" id="IPR036291">
    <property type="entry name" value="NAD(P)-bd_dom_sf"/>
</dbReference>
<dbReference type="PANTHER" id="PTHR24321:SF8">
    <property type="entry name" value="ESTRADIOL 17-BETA-DEHYDROGENASE 8-RELATED"/>
    <property type="match status" value="1"/>
</dbReference>
<dbReference type="EMBL" id="JAFIDA010000001">
    <property type="protein sequence ID" value="MBP1325266.1"/>
    <property type="molecule type" value="Genomic_DNA"/>
</dbReference>
<evidence type="ECO:0000256" key="2">
    <source>
        <dbReference type="ARBA" id="ARBA00023002"/>
    </source>
</evidence>
<organism evidence="3 4">
    <name type="scientific">Leucobacter exalbidus</name>
    <dbReference type="NCBI Taxonomy" id="662960"/>
    <lineage>
        <taxon>Bacteria</taxon>
        <taxon>Bacillati</taxon>
        <taxon>Actinomycetota</taxon>
        <taxon>Actinomycetes</taxon>
        <taxon>Micrococcales</taxon>
        <taxon>Microbacteriaceae</taxon>
        <taxon>Leucobacter</taxon>
    </lineage>
</organism>
<evidence type="ECO:0000313" key="4">
    <source>
        <dbReference type="Proteomes" id="UP000675163"/>
    </source>
</evidence>
<accession>A0A940PU50</accession>
<dbReference type="Pfam" id="PF13561">
    <property type="entry name" value="adh_short_C2"/>
    <property type="match status" value="1"/>
</dbReference>
<dbReference type="GO" id="GO:0016491">
    <property type="term" value="F:oxidoreductase activity"/>
    <property type="evidence" value="ECO:0007669"/>
    <property type="project" value="UniProtKB-KW"/>
</dbReference>
<evidence type="ECO:0000256" key="1">
    <source>
        <dbReference type="ARBA" id="ARBA00006484"/>
    </source>
</evidence>
<name>A0A940PU50_9MICO</name>
<reference evidence="3" key="1">
    <citation type="submission" date="2021-02" db="EMBL/GenBank/DDBJ databases">
        <title>Sequencing the genomes of 1000 actinobacteria strains.</title>
        <authorList>
            <person name="Klenk H.-P."/>
        </authorList>
    </citation>
    <scope>NUCLEOTIDE SEQUENCE</scope>
    <source>
        <strain evidence="3">DSM 22850</strain>
    </source>
</reference>
<dbReference type="PANTHER" id="PTHR24321">
    <property type="entry name" value="DEHYDROGENASES, SHORT CHAIN"/>
    <property type="match status" value="1"/>
</dbReference>
<dbReference type="RefSeq" id="WP_209704318.1">
    <property type="nucleotide sequence ID" value="NZ_JAFIDA010000001.1"/>
</dbReference>
<dbReference type="AlphaFoldDB" id="A0A940PU50"/>
<keyword evidence="2" id="KW-0560">Oxidoreductase</keyword>
<proteinExistence type="inferred from homology"/>
<protein>
    <submittedName>
        <fullName evidence="3">NAD(P)-dependent dehydrogenase (Short-subunit alcohol dehydrogenase family)</fullName>
    </submittedName>
</protein>
<evidence type="ECO:0000313" key="3">
    <source>
        <dbReference type="EMBL" id="MBP1325266.1"/>
    </source>
</evidence>
<dbReference type="Gene3D" id="3.40.50.720">
    <property type="entry name" value="NAD(P)-binding Rossmann-like Domain"/>
    <property type="match status" value="1"/>
</dbReference>
<keyword evidence="4" id="KW-1185">Reference proteome</keyword>
<comment type="similarity">
    <text evidence="1">Belongs to the short-chain dehydrogenases/reductases (SDR) family.</text>
</comment>
<dbReference type="Proteomes" id="UP000675163">
    <property type="component" value="Unassembled WGS sequence"/>
</dbReference>
<dbReference type="SUPFAM" id="SSF51735">
    <property type="entry name" value="NAD(P)-binding Rossmann-fold domains"/>
    <property type="match status" value="1"/>
</dbReference>
<dbReference type="PRINTS" id="PR00081">
    <property type="entry name" value="GDHRDH"/>
</dbReference>